<name>A0ABN9H9S9_9NEOB</name>
<dbReference type="EMBL" id="CATNWA010020230">
    <property type="protein sequence ID" value="CAI9617331.1"/>
    <property type="molecule type" value="Genomic_DNA"/>
</dbReference>
<gene>
    <name evidence="1" type="ORF">SPARVUS_LOCUS15529244</name>
</gene>
<protein>
    <submittedName>
        <fullName evidence="1">Uncharacterized protein</fullName>
    </submittedName>
</protein>
<organism evidence="1 2">
    <name type="scientific">Staurois parvus</name>
    <dbReference type="NCBI Taxonomy" id="386267"/>
    <lineage>
        <taxon>Eukaryota</taxon>
        <taxon>Metazoa</taxon>
        <taxon>Chordata</taxon>
        <taxon>Craniata</taxon>
        <taxon>Vertebrata</taxon>
        <taxon>Euteleostomi</taxon>
        <taxon>Amphibia</taxon>
        <taxon>Batrachia</taxon>
        <taxon>Anura</taxon>
        <taxon>Neobatrachia</taxon>
        <taxon>Ranoidea</taxon>
        <taxon>Ranidae</taxon>
        <taxon>Staurois</taxon>
    </lineage>
</organism>
<accession>A0ABN9H9S9</accession>
<dbReference type="Proteomes" id="UP001162483">
    <property type="component" value="Unassembled WGS sequence"/>
</dbReference>
<sequence length="60" mass="7029">MYMSSHVFLSWCLGQQVSKVSSGGDESSSREMVEVRMRCISFGVEQRGKEMRFWEHRIII</sequence>
<comment type="caution">
    <text evidence="1">The sequence shown here is derived from an EMBL/GenBank/DDBJ whole genome shotgun (WGS) entry which is preliminary data.</text>
</comment>
<reference evidence="1" key="1">
    <citation type="submission" date="2023-05" db="EMBL/GenBank/DDBJ databases">
        <authorList>
            <person name="Stuckert A."/>
        </authorList>
    </citation>
    <scope>NUCLEOTIDE SEQUENCE</scope>
</reference>
<evidence type="ECO:0000313" key="2">
    <source>
        <dbReference type="Proteomes" id="UP001162483"/>
    </source>
</evidence>
<evidence type="ECO:0000313" key="1">
    <source>
        <dbReference type="EMBL" id="CAI9617331.1"/>
    </source>
</evidence>
<proteinExistence type="predicted"/>
<keyword evidence="2" id="KW-1185">Reference proteome</keyword>